<dbReference type="Pfam" id="PF00107">
    <property type="entry name" value="ADH_zinc_N"/>
    <property type="match status" value="1"/>
</dbReference>
<keyword evidence="9" id="KW-1185">Reference proteome</keyword>
<sequence length="330" mass="34704">MPKPSEVGPTDALVRIDRAALCGTDLHAYDQSMPVDPGTIMGHEFIGTIVEVGSAVQQFEPGDKVTGACIVSCGTCALCRRGKSGNCPGMRVYGLGVAFGDLPGVHAEYAVTPFADVTLRKINNEKKAEDVLFVGDILTTGYEAVRRSYQPGDAVAIVGAGPVGLCATMSAVALGAGTVAVIDRVPERLAEAERFGAIAINAAETDPQDAVFDLTGWRGADVVVDAVGHPSALETAIRVASAGASINIPGVYIQESLELPIGELWFKGISVKGGGCNLLRYMDEVMALVEAGRLNPSSMISHRMGLSEAEKAYEMFAKREAMKIVFDPTK</sequence>
<evidence type="ECO:0000259" key="7">
    <source>
        <dbReference type="Pfam" id="PF08240"/>
    </source>
</evidence>
<dbReference type="PROSITE" id="PS00059">
    <property type="entry name" value="ADH_ZINC"/>
    <property type="match status" value="1"/>
</dbReference>
<feature type="domain" description="Alcohol dehydrogenase-like N-terminal" evidence="7">
    <location>
        <begin position="8"/>
        <end position="117"/>
    </location>
</feature>
<reference evidence="8" key="1">
    <citation type="submission" date="2022-06" db="EMBL/GenBank/DDBJ databases">
        <title>Draft genome sequence of Streptomyces sp. RB6PN25 isolated from peat swamp forest in Thailand.</title>
        <authorList>
            <person name="Duangmal K."/>
            <person name="Klaysubun C."/>
        </authorList>
    </citation>
    <scope>NUCLEOTIDE SEQUENCE</scope>
    <source>
        <strain evidence="8">RB6PN25</strain>
    </source>
</reference>
<comment type="caution">
    <text evidence="8">The sequence shown here is derived from an EMBL/GenBank/DDBJ whole genome shotgun (WGS) entry which is preliminary data.</text>
</comment>
<keyword evidence="4" id="KW-0560">Oxidoreductase</keyword>
<dbReference type="Gene3D" id="3.90.180.10">
    <property type="entry name" value="Medium-chain alcohol dehydrogenases, catalytic domain"/>
    <property type="match status" value="1"/>
</dbReference>
<evidence type="ECO:0000313" key="9">
    <source>
        <dbReference type="Proteomes" id="UP001057702"/>
    </source>
</evidence>
<dbReference type="RefSeq" id="WP_372509343.1">
    <property type="nucleotide sequence ID" value="NZ_JANFNG010000001.1"/>
</dbReference>
<proteinExistence type="inferred from homology"/>
<evidence type="ECO:0000313" key="8">
    <source>
        <dbReference type="EMBL" id="MCQ4079200.1"/>
    </source>
</evidence>
<name>A0ABT1PNE9_9ACTN</name>
<keyword evidence="2 5" id="KW-0479">Metal-binding</keyword>
<dbReference type="InterPro" id="IPR013154">
    <property type="entry name" value="ADH-like_N"/>
</dbReference>
<evidence type="ECO:0000256" key="5">
    <source>
        <dbReference type="RuleBase" id="RU361277"/>
    </source>
</evidence>
<dbReference type="Proteomes" id="UP001057702">
    <property type="component" value="Unassembled WGS sequence"/>
</dbReference>
<dbReference type="InterPro" id="IPR002328">
    <property type="entry name" value="ADH_Zn_CS"/>
</dbReference>
<dbReference type="EMBL" id="JANFNG010000001">
    <property type="protein sequence ID" value="MCQ4079200.1"/>
    <property type="molecule type" value="Genomic_DNA"/>
</dbReference>
<comment type="cofactor">
    <cofactor evidence="1 5">
        <name>Zn(2+)</name>
        <dbReference type="ChEBI" id="CHEBI:29105"/>
    </cofactor>
</comment>
<feature type="domain" description="Alcohol dehydrogenase-like C-terminal" evidence="6">
    <location>
        <begin position="162"/>
        <end position="288"/>
    </location>
</feature>
<dbReference type="PANTHER" id="PTHR42813">
    <property type="entry name" value="ZINC-TYPE ALCOHOL DEHYDROGENASE-LIKE"/>
    <property type="match status" value="1"/>
</dbReference>
<dbReference type="InterPro" id="IPR011032">
    <property type="entry name" value="GroES-like_sf"/>
</dbReference>
<dbReference type="SUPFAM" id="SSF50129">
    <property type="entry name" value="GroES-like"/>
    <property type="match status" value="1"/>
</dbReference>
<keyword evidence="3 5" id="KW-0862">Zinc</keyword>
<accession>A0ABT1PNE9</accession>
<evidence type="ECO:0000256" key="4">
    <source>
        <dbReference type="ARBA" id="ARBA00023002"/>
    </source>
</evidence>
<comment type="similarity">
    <text evidence="5">Belongs to the zinc-containing alcohol dehydrogenase family.</text>
</comment>
<dbReference type="InterPro" id="IPR036291">
    <property type="entry name" value="NAD(P)-bd_dom_sf"/>
</dbReference>
<protein>
    <submittedName>
        <fullName evidence="8">Alcohol dehydrogenase catalytic domain-containing protein</fullName>
    </submittedName>
</protein>
<evidence type="ECO:0000256" key="1">
    <source>
        <dbReference type="ARBA" id="ARBA00001947"/>
    </source>
</evidence>
<evidence type="ECO:0000256" key="3">
    <source>
        <dbReference type="ARBA" id="ARBA00022833"/>
    </source>
</evidence>
<gene>
    <name evidence="8" type="ORF">NGB36_00855</name>
</gene>
<dbReference type="Gene3D" id="3.40.50.720">
    <property type="entry name" value="NAD(P)-binding Rossmann-like Domain"/>
    <property type="match status" value="1"/>
</dbReference>
<evidence type="ECO:0000256" key="2">
    <source>
        <dbReference type="ARBA" id="ARBA00022723"/>
    </source>
</evidence>
<evidence type="ECO:0000259" key="6">
    <source>
        <dbReference type="Pfam" id="PF00107"/>
    </source>
</evidence>
<organism evidence="8 9">
    <name type="scientific">Streptomyces humicola</name>
    <dbReference type="NCBI Taxonomy" id="2953240"/>
    <lineage>
        <taxon>Bacteria</taxon>
        <taxon>Bacillati</taxon>
        <taxon>Actinomycetota</taxon>
        <taxon>Actinomycetes</taxon>
        <taxon>Kitasatosporales</taxon>
        <taxon>Streptomycetaceae</taxon>
        <taxon>Streptomyces</taxon>
    </lineage>
</organism>
<dbReference type="Pfam" id="PF08240">
    <property type="entry name" value="ADH_N"/>
    <property type="match status" value="1"/>
</dbReference>
<dbReference type="SUPFAM" id="SSF51735">
    <property type="entry name" value="NAD(P)-binding Rossmann-fold domains"/>
    <property type="match status" value="1"/>
</dbReference>
<dbReference type="InterPro" id="IPR013149">
    <property type="entry name" value="ADH-like_C"/>
</dbReference>